<keyword evidence="1" id="KW-0472">Membrane</keyword>
<dbReference type="Proteomes" id="UP000299102">
    <property type="component" value="Unassembled WGS sequence"/>
</dbReference>
<proteinExistence type="predicted"/>
<gene>
    <name evidence="2" type="ORF">EVAR_73904_1</name>
</gene>
<accession>A0A4C1TEQ8</accession>
<dbReference type="OrthoDB" id="7890724at2759"/>
<dbReference type="AlphaFoldDB" id="A0A4C1TEQ8"/>
<sequence>MCCSYSALCQHQHHRQHHQHQVIHVNHRSAVTTLFTLFHATTAVLIVLNFVSLSEAQIGYSRYLSELRIQELRNMAIRLEHSIDMDKFVCESYFDYVCGRNRPLFSILGMYVYI</sequence>
<evidence type="ECO:0000256" key="1">
    <source>
        <dbReference type="SAM" id="Phobius"/>
    </source>
</evidence>
<name>A0A4C1TEQ8_EUMVA</name>
<keyword evidence="1" id="KW-0812">Transmembrane</keyword>
<feature type="transmembrane region" description="Helical" evidence="1">
    <location>
        <begin position="34"/>
        <end position="53"/>
    </location>
</feature>
<keyword evidence="3" id="KW-1185">Reference proteome</keyword>
<evidence type="ECO:0000313" key="2">
    <source>
        <dbReference type="EMBL" id="GBP12060.1"/>
    </source>
</evidence>
<organism evidence="2 3">
    <name type="scientific">Eumeta variegata</name>
    <name type="common">Bagworm moth</name>
    <name type="synonym">Eumeta japonica</name>
    <dbReference type="NCBI Taxonomy" id="151549"/>
    <lineage>
        <taxon>Eukaryota</taxon>
        <taxon>Metazoa</taxon>
        <taxon>Ecdysozoa</taxon>
        <taxon>Arthropoda</taxon>
        <taxon>Hexapoda</taxon>
        <taxon>Insecta</taxon>
        <taxon>Pterygota</taxon>
        <taxon>Neoptera</taxon>
        <taxon>Endopterygota</taxon>
        <taxon>Lepidoptera</taxon>
        <taxon>Glossata</taxon>
        <taxon>Ditrysia</taxon>
        <taxon>Tineoidea</taxon>
        <taxon>Psychidae</taxon>
        <taxon>Oiketicinae</taxon>
        <taxon>Eumeta</taxon>
    </lineage>
</organism>
<dbReference type="STRING" id="151549.A0A4C1TEQ8"/>
<dbReference type="EMBL" id="BGZK01005004">
    <property type="protein sequence ID" value="GBP12060.1"/>
    <property type="molecule type" value="Genomic_DNA"/>
</dbReference>
<reference evidence="2 3" key="1">
    <citation type="journal article" date="2019" name="Commun. Biol.">
        <title>The bagworm genome reveals a unique fibroin gene that provides high tensile strength.</title>
        <authorList>
            <person name="Kono N."/>
            <person name="Nakamura H."/>
            <person name="Ohtoshi R."/>
            <person name="Tomita M."/>
            <person name="Numata K."/>
            <person name="Arakawa K."/>
        </authorList>
    </citation>
    <scope>NUCLEOTIDE SEQUENCE [LARGE SCALE GENOMIC DNA]</scope>
</reference>
<protein>
    <submittedName>
        <fullName evidence="2">Uncharacterized protein</fullName>
    </submittedName>
</protein>
<evidence type="ECO:0000313" key="3">
    <source>
        <dbReference type="Proteomes" id="UP000299102"/>
    </source>
</evidence>
<comment type="caution">
    <text evidence="2">The sequence shown here is derived from an EMBL/GenBank/DDBJ whole genome shotgun (WGS) entry which is preliminary data.</text>
</comment>
<keyword evidence="1" id="KW-1133">Transmembrane helix</keyword>